<keyword evidence="2" id="KW-0677">Repeat</keyword>
<evidence type="ECO:0000256" key="3">
    <source>
        <dbReference type="ARBA" id="ARBA00023157"/>
    </source>
</evidence>
<keyword evidence="3" id="KW-1015">Disulfide bond</keyword>
<dbReference type="SMART" id="SM00408">
    <property type="entry name" value="IGc2"/>
    <property type="match status" value="5"/>
</dbReference>
<dbReference type="PANTHER" id="PTHR12231">
    <property type="entry name" value="CTX-RELATED TYPE I TRANSMEMBRANE PROTEIN"/>
    <property type="match status" value="1"/>
</dbReference>
<dbReference type="Gene3D" id="2.60.40.10">
    <property type="entry name" value="Immunoglobulins"/>
    <property type="match status" value="3"/>
</dbReference>
<keyword evidence="4" id="KW-0393">Immunoglobulin domain</keyword>
<dbReference type="Pfam" id="PF07679">
    <property type="entry name" value="I-set"/>
    <property type="match status" value="1"/>
</dbReference>
<protein>
    <recommendedName>
        <fullName evidence="5">Ig-like domain-containing protein</fullName>
    </recommendedName>
</protein>
<dbReference type="InterPro" id="IPR036179">
    <property type="entry name" value="Ig-like_dom_sf"/>
</dbReference>
<evidence type="ECO:0000256" key="4">
    <source>
        <dbReference type="ARBA" id="ARBA00023319"/>
    </source>
</evidence>
<dbReference type="PROSITE" id="PS50835">
    <property type="entry name" value="IG_LIKE"/>
    <property type="match status" value="3"/>
</dbReference>
<proteinExistence type="predicted"/>
<accession>A0AAU9W4R1</accession>
<sequence length="587" mass="65114">MIVYFAVGVDPLKFLNPPPQVSSGYLGMNFDFNCSTDDANATVKLLFAADFVNYNERTLSPEKLHLNKQVFTLLNLGVRDGGQYRCKATDGKKTIKWPITHGLLFLSQGKPPDIILDPPRPIIVQQGQTGKITCQAMGWSVSKLAWKKRSNSGDQTVPDSKVTNAIDKSENLVKATLTFTNAQRQDSGEYKCVLTAFNKQDYKLANIRVDGVDPLKFLNPPPQVSSGYLGMNFDFNCSTNDANATVKLLFAADFVNYNERTLSPEKLHLNKQVFTLLNLGVKDGGQYRCKATDGKKTIEWPSTHGLLFLSQGELPDIILDPPRPIIIQQGQTGKITCQAIGWSVSKLAWKKRSNSGDQTVPDSKVTNVIDKSENLVKVTLTFTNAQRQDSGEYKCVLTAFNKQDYKLANIRVDGVDPLKFLSPPPQVSSGYLGMNFDFNCSTNDANATVKLLFAADFVNYNERTLSPEKLHLNKQVFTLLNLGVRDGGQYRCKATDGKKTIEWPSTHGLLFLSVGSKLAWKKQSDSDDNTVPDSKVTNVIDKSENLVKATLNFSNAQLQDSGEYKCVLTAFNKQNYKLANIRVDGKL</sequence>
<evidence type="ECO:0000313" key="6">
    <source>
        <dbReference type="EMBL" id="CAH3045161.1"/>
    </source>
</evidence>
<dbReference type="CDD" id="cd00096">
    <property type="entry name" value="Ig"/>
    <property type="match status" value="1"/>
</dbReference>
<feature type="domain" description="Ig-like" evidence="5">
    <location>
        <begin position="112"/>
        <end position="205"/>
    </location>
</feature>
<evidence type="ECO:0000256" key="1">
    <source>
        <dbReference type="ARBA" id="ARBA00022729"/>
    </source>
</evidence>
<dbReference type="PANTHER" id="PTHR12231:SF253">
    <property type="entry name" value="DPR-INTERACTING PROTEIN ETA, ISOFORM B-RELATED"/>
    <property type="match status" value="1"/>
</dbReference>
<evidence type="ECO:0000313" key="7">
    <source>
        <dbReference type="Proteomes" id="UP001159428"/>
    </source>
</evidence>
<dbReference type="AlphaFoldDB" id="A0AAU9W4R1"/>
<dbReference type="EMBL" id="CALNXJ010000008">
    <property type="protein sequence ID" value="CAH3045161.1"/>
    <property type="molecule type" value="Genomic_DNA"/>
</dbReference>
<evidence type="ECO:0000256" key="2">
    <source>
        <dbReference type="ARBA" id="ARBA00022737"/>
    </source>
</evidence>
<dbReference type="InterPro" id="IPR013098">
    <property type="entry name" value="Ig_I-set"/>
</dbReference>
<dbReference type="InterPro" id="IPR003599">
    <property type="entry name" value="Ig_sub"/>
</dbReference>
<feature type="domain" description="Ig-like" evidence="5">
    <location>
        <begin position="315"/>
        <end position="408"/>
    </location>
</feature>
<name>A0AAU9W4R1_9CNID</name>
<reference evidence="6 7" key="1">
    <citation type="submission" date="2022-05" db="EMBL/GenBank/DDBJ databases">
        <authorList>
            <consortium name="Genoscope - CEA"/>
            <person name="William W."/>
        </authorList>
    </citation>
    <scope>NUCLEOTIDE SEQUENCE [LARGE SCALE GENOMIC DNA]</scope>
</reference>
<dbReference type="InterPro" id="IPR003598">
    <property type="entry name" value="Ig_sub2"/>
</dbReference>
<organism evidence="6 7">
    <name type="scientific">Pocillopora meandrina</name>
    <dbReference type="NCBI Taxonomy" id="46732"/>
    <lineage>
        <taxon>Eukaryota</taxon>
        <taxon>Metazoa</taxon>
        <taxon>Cnidaria</taxon>
        <taxon>Anthozoa</taxon>
        <taxon>Hexacorallia</taxon>
        <taxon>Scleractinia</taxon>
        <taxon>Astrocoeniina</taxon>
        <taxon>Pocilloporidae</taxon>
        <taxon>Pocillopora</taxon>
    </lineage>
</organism>
<feature type="domain" description="Ig-like" evidence="5">
    <location>
        <begin position="467"/>
        <end position="579"/>
    </location>
</feature>
<dbReference type="SUPFAM" id="SSF48726">
    <property type="entry name" value="Immunoglobulin"/>
    <property type="match status" value="5"/>
</dbReference>
<dbReference type="Pfam" id="PF13927">
    <property type="entry name" value="Ig_3"/>
    <property type="match status" value="1"/>
</dbReference>
<dbReference type="InterPro" id="IPR007110">
    <property type="entry name" value="Ig-like_dom"/>
</dbReference>
<evidence type="ECO:0000259" key="5">
    <source>
        <dbReference type="PROSITE" id="PS50835"/>
    </source>
</evidence>
<dbReference type="InterPro" id="IPR051170">
    <property type="entry name" value="Neural/epithelial_adhesion"/>
</dbReference>
<dbReference type="Proteomes" id="UP001159428">
    <property type="component" value="Unassembled WGS sequence"/>
</dbReference>
<gene>
    <name evidence="6" type="ORF">PMEA_00032971</name>
</gene>
<comment type="caution">
    <text evidence="6">The sequence shown here is derived from an EMBL/GenBank/DDBJ whole genome shotgun (WGS) entry which is preliminary data.</text>
</comment>
<dbReference type="InterPro" id="IPR013783">
    <property type="entry name" value="Ig-like_fold"/>
</dbReference>
<keyword evidence="1" id="KW-0732">Signal</keyword>
<dbReference type="SMART" id="SM00409">
    <property type="entry name" value="IG"/>
    <property type="match status" value="5"/>
</dbReference>
<keyword evidence="7" id="KW-1185">Reference proteome</keyword>